<sequence length="48" mass="5187">MQGSPDSISDTSGCFGPCDHMYTIGPKVSGHPLVWGCFSWFWLGPTVP</sequence>
<name>A0A0E9SEQ5_ANGAN</name>
<organism evidence="1">
    <name type="scientific">Anguilla anguilla</name>
    <name type="common">European freshwater eel</name>
    <name type="synonym">Muraena anguilla</name>
    <dbReference type="NCBI Taxonomy" id="7936"/>
    <lineage>
        <taxon>Eukaryota</taxon>
        <taxon>Metazoa</taxon>
        <taxon>Chordata</taxon>
        <taxon>Craniata</taxon>
        <taxon>Vertebrata</taxon>
        <taxon>Euteleostomi</taxon>
        <taxon>Actinopterygii</taxon>
        <taxon>Neopterygii</taxon>
        <taxon>Teleostei</taxon>
        <taxon>Anguilliformes</taxon>
        <taxon>Anguillidae</taxon>
        <taxon>Anguilla</taxon>
    </lineage>
</organism>
<reference evidence="1" key="2">
    <citation type="journal article" date="2015" name="Fish Shellfish Immunol.">
        <title>Early steps in the European eel (Anguilla anguilla)-Vibrio vulnificus interaction in the gills: Role of the RtxA13 toxin.</title>
        <authorList>
            <person name="Callol A."/>
            <person name="Pajuelo D."/>
            <person name="Ebbesson L."/>
            <person name="Teles M."/>
            <person name="MacKenzie S."/>
            <person name="Amaro C."/>
        </authorList>
    </citation>
    <scope>NUCLEOTIDE SEQUENCE</scope>
</reference>
<dbReference type="EMBL" id="GBXM01068738">
    <property type="protein sequence ID" value="JAH39839.1"/>
    <property type="molecule type" value="Transcribed_RNA"/>
</dbReference>
<reference evidence="1" key="1">
    <citation type="submission" date="2014-11" db="EMBL/GenBank/DDBJ databases">
        <authorList>
            <person name="Amaro Gonzalez C."/>
        </authorList>
    </citation>
    <scope>NUCLEOTIDE SEQUENCE</scope>
</reference>
<accession>A0A0E9SEQ5</accession>
<proteinExistence type="predicted"/>
<dbReference type="AlphaFoldDB" id="A0A0E9SEQ5"/>
<protein>
    <submittedName>
        <fullName evidence="1">Uncharacterized protein</fullName>
    </submittedName>
</protein>
<evidence type="ECO:0000313" key="1">
    <source>
        <dbReference type="EMBL" id="JAH39839.1"/>
    </source>
</evidence>